<evidence type="ECO:0000256" key="2">
    <source>
        <dbReference type="ARBA" id="ARBA00022603"/>
    </source>
</evidence>
<dbReference type="PIRSF" id="PIRSF004505">
    <property type="entry name" value="MT_bac"/>
    <property type="match status" value="1"/>
</dbReference>
<dbReference type="EMBL" id="QEKV01000005">
    <property type="protein sequence ID" value="PVY94313.1"/>
    <property type="molecule type" value="Genomic_DNA"/>
</dbReference>
<dbReference type="CDD" id="cd18081">
    <property type="entry name" value="RlmH-like"/>
    <property type="match status" value="1"/>
</dbReference>
<dbReference type="Pfam" id="PF02590">
    <property type="entry name" value="SPOUT_MTase"/>
    <property type="match status" value="1"/>
</dbReference>
<reference evidence="6 7" key="1">
    <citation type="submission" date="2018-04" db="EMBL/GenBank/DDBJ databases">
        <title>Genomic Encyclopedia of Type Strains, Phase IV (KMG-IV): sequencing the most valuable type-strain genomes for metagenomic binning, comparative biology and taxonomic classification.</title>
        <authorList>
            <person name="Goeker M."/>
        </authorList>
    </citation>
    <scope>NUCLEOTIDE SEQUENCE [LARGE SCALE GENOMIC DNA]</scope>
    <source>
        <strain evidence="6 7">DSM 20705</strain>
    </source>
</reference>
<evidence type="ECO:0000256" key="1">
    <source>
        <dbReference type="ARBA" id="ARBA00022552"/>
    </source>
</evidence>
<keyword evidence="4" id="KW-0949">S-adenosyl-L-methionine</keyword>
<accession>A0A2U1E2Y6</accession>
<comment type="caution">
    <text evidence="6">The sequence shown here is derived from an EMBL/GenBank/DDBJ whole genome shotgun (WGS) entry which is preliminary data.</text>
</comment>
<dbReference type="RefSeq" id="WP_034547481.1">
    <property type="nucleotide sequence ID" value="NZ_CAUPJO010000012.1"/>
</dbReference>
<dbReference type="GO" id="GO:0032259">
    <property type="term" value="P:methylation"/>
    <property type="evidence" value="ECO:0007669"/>
    <property type="project" value="UniProtKB-KW"/>
</dbReference>
<name>A0A2U1E2Y6_9FIRM</name>
<keyword evidence="7" id="KW-1185">Reference proteome</keyword>
<gene>
    <name evidence="6" type="ORF">C7381_10513</name>
</gene>
<proteinExistence type="inferred from homology"/>
<evidence type="ECO:0000313" key="7">
    <source>
        <dbReference type="Proteomes" id="UP000245793"/>
    </source>
</evidence>
<dbReference type="InterPro" id="IPR003742">
    <property type="entry name" value="RlmH-like"/>
</dbReference>
<organism evidence="6 7">
    <name type="scientific">Ezakiella coagulans</name>
    <dbReference type="NCBI Taxonomy" id="46507"/>
    <lineage>
        <taxon>Bacteria</taxon>
        <taxon>Bacillati</taxon>
        <taxon>Bacillota</taxon>
        <taxon>Tissierellia</taxon>
        <taxon>Ezakiella</taxon>
    </lineage>
</organism>
<keyword evidence="3 6" id="KW-0808">Transferase</keyword>
<keyword evidence="2 6" id="KW-0489">Methyltransferase</keyword>
<evidence type="ECO:0000256" key="5">
    <source>
        <dbReference type="ARBA" id="ARBA00038303"/>
    </source>
</evidence>
<dbReference type="GO" id="GO:0008168">
    <property type="term" value="F:methyltransferase activity"/>
    <property type="evidence" value="ECO:0007669"/>
    <property type="project" value="UniProtKB-KW"/>
</dbReference>
<protein>
    <submittedName>
        <fullName evidence="6">23S rRNA (Pseudouridine1915-N3)-methyltransferase</fullName>
    </submittedName>
</protein>
<dbReference type="Gene3D" id="3.40.1280.10">
    <property type="match status" value="1"/>
</dbReference>
<dbReference type="PANTHER" id="PTHR33603:SF1">
    <property type="entry name" value="RIBOSOMAL RNA LARGE SUBUNIT METHYLTRANSFERASE H"/>
    <property type="match status" value="1"/>
</dbReference>
<comment type="similarity">
    <text evidence="5">Belongs to the RNA methyltransferase RlmH family.</text>
</comment>
<dbReference type="InterPro" id="IPR029026">
    <property type="entry name" value="tRNA_m1G_MTases_N"/>
</dbReference>
<dbReference type="GO" id="GO:0006364">
    <property type="term" value="P:rRNA processing"/>
    <property type="evidence" value="ECO:0007669"/>
    <property type="project" value="UniProtKB-KW"/>
</dbReference>
<dbReference type="PANTHER" id="PTHR33603">
    <property type="entry name" value="METHYLTRANSFERASE"/>
    <property type="match status" value="1"/>
</dbReference>
<dbReference type="InterPro" id="IPR029028">
    <property type="entry name" value="Alpha/beta_knot_MTases"/>
</dbReference>
<evidence type="ECO:0000256" key="4">
    <source>
        <dbReference type="ARBA" id="ARBA00022691"/>
    </source>
</evidence>
<evidence type="ECO:0000313" key="6">
    <source>
        <dbReference type="EMBL" id="PVY94313.1"/>
    </source>
</evidence>
<evidence type="ECO:0000256" key="3">
    <source>
        <dbReference type="ARBA" id="ARBA00022679"/>
    </source>
</evidence>
<sequence>MIKIIETGKIPKEYQVIIDDFIKKTSPYEKVQIVSLKEIKLKKDESNLNEKLRDETQKAIESASGRIIFLDANGKNPDSEEFKNEIIKSKNIGETISFVIGGSYGFDHNMIKSYEKISFGRMTLLHHMTTLILTEAIYRSFKMTQNSNYNK</sequence>
<keyword evidence="1" id="KW-0698">rRNA processing</keyword>
<dbReference type="AlphaFoldDB" id="A0A2U1E2Y6"/>
<dbReference type="Proteomes" id="UP000245793">
    <property type="component" value="Unassembled WGS sequence"/>
</dbReference>
<dbReference type="SUPFAM" id="SSF75217">
    <property type="entry name" value="alpha/beta knot"/>
    <property type="match status" value="1"/>
</dbReference>